<evidence type="ECO:0000313" key="4">
    <source>
        <dbReference type="EMBL" id="CAD7244113.1"/>
    </source>
</evidence>
<sequence length="102" mass="10681">MFQYEKSSAAVKSAVEKTSSTLGDLGSAISQKIGGIKESGTFKSFEEKVSGAVGVVKSKVGGQTHEIDEALKEVEGHGQPPHEADHPVQSDHQPDPIGKPLA</sequence>
<name>A0A7R8XBD8_9CRUS</name>
<evidence type="ECO:0000313" key="5">
    <source>
        <dbReference type="Proteomes" id="UP000677054"/>
    </source>
</evidence>
<feature type="region of interest" description="Disordered" evidence="3">
    <location>
        <begin position="73"/>
        <end position="102"/>
    </location>
</feature>
<organism evidence="4">
    <name type="scientific">Darwinula stevensoni</name>
    <dbReference type="NCBI Taxonomy" id="69355"/>
    <lineage>
        <taxon>Eukaryota</taxon>
        <taxon>Metazoa</taxon>
        <taxon>Ecdysozoa</taxon>
        <taxon>Arthropoda</taxon>
        <taxon>Crustacea</taxon>
        <taxon>Oligostraca</taxon>
        <taxon>Ostracoda</taxon>
        <taxon>Podocopa</taxon>
        <taxon>Podocopida</taxon>
        <taxon>Darwinulocopina</taxon>
        <taxon>Darwinuloidea</taxon>
        <taxon>Darwinulidae</taxon>
        <taxon>Darwinula</taxon>
    </lineage>
</organism>
<proteinExistence type="inferred from homology"/>
<dbReference type="OrthoDB" id="10000687at2759"/>
<dbReference type="AlphaFoldDB" id="A0A7R8XBD8"/>
<comment type="similarity">
    <text evidence="1">Belongs to the TPD52 family.</text>
</comment>
<accession>A0A7R8XBD8</accession>
<dbReference type="InterPro" id="IPR007327">
    <property type="entry name" value="TPD52"/>
</dbReference>
<dbReference type="EMBL" id="CAJPEV010000565">
    <property type="protein sequence ID" value="CAG0886501.1"/>
    <property type="molecule type" value="Genomic_DNA"/>
</dbReference>
<dbReference type="EMBL" id="LR900082">
    <property type="protein sequence ID" value="CAD7244113.1"/>
    <property type="molecule type" value="Genomic_DNA"/>
</dbReference>
<evidence type="ECO:0000256" key="1">
    <source>
        <dbReference type="ARBA" id="ARBA00005702"/>
    </source>
</evidence>
<protein>
    <submittedName>
        <fullName evidence="4">Uncharacterized protein</fullName>
    </submittedName>
</protein>
<evidence type="ECO:0000256" key="3">
    <source>
        <dbReference type="SAM" id="MobiDB-lite"/>
    </source>
</evidence>
<feature type="compositionally biased region" description="Basic and acidic residues" evidence="3">
    <location>
        <begin position="73"/>
        <end position="94"/>
    </location>
</feature>
<gene>
    <name evidence="4" type="ORF">DSTB1V02_LOCUS4015</name>
</gene>
<keyword evidence="5" id="KW-1185">Reference proteome</keyword>
<dbReference type="PANTHER" id="PTHR19307">
    <property type="entry name" value="TUMOR PROTEIN D52"/>
    <property type="match status" value="1"/>
</dbReference>
<dbReference type="PANTHER" id="PTHR19307:SF14">
    <property type="entry name" value="TUMOR PROTEIN D52"/>
    <property type="match status" value="1"/>
</dbReference>
<evidence type="ECO:0000256" key="2">
    <source>
        <dbReference type="ARBA" id="ARBA00023054"/>
    </source>
</evidence>
<dbReference type="Pfam" id="PF04201">
    <property type="entry name" value="TPD52"/>
    <property type="match status" value="1"/>
</dbReference>
<dbReference type="Proteomes" id="UP000677054">
    <property type="component" value="Unassembled WGS sequence"/>
</dbReference>
<reference evidence="4" key="1">
    <citation type="submission" date="2020-11" db="EMBL/GenBank/DDBJ databases">
        <authorList>
            <person name="Tran Van P."/>
        </authorList>
    </citation>
    <scope>NUCLEOTIDE SEQUENCE</scope>
</reference>
<dbReference type="GO" id="GO:0005737">
    <property type="term" value="C:cytoplasm"/>
    <property type="evidence" value="ECO:0007669"/>
    <property type="project" value="TreeGrafter"/>
</dbReference>
<keyword evidence="2" id="KW-0175">Coiled coil</keyword>